<proteinExistence type="inferred from homology"/>
<dbReference type="GO" id="GO:0005886">
    <property type="term" value="C:plasma membrane"/>
    <property type="evidence" value="ECO:0007669"/>
    <property type="project" value="TreeGrafter"/>
</dbReference>
<feature type="transmembrane region" description="Helical" evidence="17">
    <location>
        <begin position="320"/>
        <end position="342"/>
    </location>
</feature>
<dbReference type="EC" id="2.4.99.28" evidence="14"/>
<dbReference type="GO" id="GO:0009252">
    <property type="term" value="P:peptidoglycan biosynthetic process"/>
    <property type="evidence" value="ECO:0007669"/>
    <property type="project" value="UniProtKB-KW"/>
</dbReference>
<comment type="function">
    <text evidence="16">Peptidoglycan polymerase that is essential for cell division.</text>
</comment>
<evidence type="ECO:0000256" key="9">
    <source>
        <dbReference type="ARBA" id="ARBA00032370"/>
    </source>
</evidence>
<keyword evidence="2" id="KW-0328">Glycosyltransferase</keyword>
<keyword evidence="3" id="KW-0808">Transferase</keyword>
<evidence type="ECO:0000256" key="5">
    <source>
        <dbReference type="ARBA" id="ARBA00022960"/>
    </source>
</evidence>
<keyword evidence="18" id="KW-0131">Cell cycle</keyword>
<keyword evidence="6" id="KW-0573">Peptidoglycan synthesis</keyword>
<evidence type="ECO:0000256" key="10">
    <source>
        <dbReference type="ARBA" id="ARBA00033270"/>
    </source>
</evidence>
<evidence type="ECO:0000256" key="16">
    <source>
        <dbReference type="ARBA" id="ARBA00049966"/>
    </source>
</evidence>
<keyword evidence="8 17" id="KW-0472">Membrane</keyword>
<feature type="transmembrane region" description="Helical" evidence="17">
    <location>
        <begin position="288"/>
        <end position="308"/>
    </location>
</feature>
<evidence type="ECO:0000256" key="6">
    <source>
        <dbReference type="ARBA" id="ARBA00022984"/>
    </source>
</evidence>
<dbReference type="PANTHER" id="PTHR30474">
    <property type="entry name" value="CELL CYCLE PROTEIN"/>
    <property type="match status" value="1"/>
</dbReference>
<feature type="transmembrane region" description="Helical" evidence="17">
    <location>
        <begin position="150"/>
        <end position="183"/>
    </location>
</feature>
<feature type="transmembrane region" description="Helical" evidence="17">
    <location>
        <begin position="107"/>
        <end position="129"/>
    </location>
</feature>
<dbReference type="PANTHER" id="PTHR30474:SF2">
    <property type="entry name" value="PEPTIDOGLYCAN GLYCOSYLTRANSFERASE FTSW-RELATED"/>
    <property type="match status" value="1"/>
</dbReference>
<dbReference type="InterPro" id="IPR001182">
    <property type="entry name" value="FtsW/RodA"/>
</dbReference>
<feature type="transmembrane region" description="Helical" evidence="17">
    <location>
        <begin position="79"/>
        <end position="101"/>
    </location>
</feature>
<evidence type="ECO:0000256" key="2">
    <source>
        <dbReference type="ARBA" id="ARBA00022676"/>
    </source>
</evidence>
<keyword evidence="5" id="KW-0133">Cell shape</keyword>
<feature type="transmembrane region" description="Helical" evidence="17">
    <location>
        <begin position="354"/>
        <end position="377"/>
    </location>
</feature>
<evidence type="ECO:0000256" key="1">
    <source>
        <dbReference type="ARBA" id="ARBA00004141"/>
    </source>
</evidence>
<keyword evidence="18" id="KW-0132">Cell division</keyword>
<dbReference type="AlphaFoldDB" id="A0A2Z5Y2E2"/>
<dbReference type="GeneID" id="57043407"/>
<evidence type="ECO:0000256" key="8">
    <source>
        <dbReference type="ARBA" id="ARBA00023136"/>
    </source>
</evidence>
<comment type="subcellular location">
    <subcellularLocation>
        <location evidence="1">Membrane</location>
        <topology evidence="1">Multi-pass membrane protein</topology>
    </subcellularLocation>
</comment>
<evidence type="ECO:0000256" key="12">
    <source>
        <dbReference type="ARBA" id="ARBA00041185"/>
    </source>
</evidence>
<evidence type="ECO:0000256" key="7">
    <source>
        <dbReference type="ARBA" id="ARBA00022989"/>
    </source>
</evidence>
<name>A0A2Z5Y2E2_9ENTE</name>
<organism evidence="18 19">
    <name type="scientific">Melissococcus plutonius</name>
    <dbReference type="NCBI Taxonomy" id="33970"/>
    <lineage>
        <taxon>Bacteria</taxon>
        <taxon>Bacillati</taxon>
        <taxon>Bacillota</taxon>
        <taxon>Bacilli</taxon>
        <taxon>Lactobacillales</taxon>
        <taxon>Enterococcaceae</taxon>
        <taxon>Melissococcus</taxon>
    </lineage>
</organism>
<keyword evidence="7 17" id="KW-1133">Transmembrane helix</keyword>
<protein>
    <recommendedName>
        <fullName evidence="12">Probable peptidoglycan glycosyltransferase FtsW</fullName>
        <ecNumber evidence="14">2.4.99.28</ecNumber>
    </recommendedName>
    <alternativeName>
        <fullName evidence="13">Cell division protein FtsW</fullName>
    </alternativeName>
    <alternativeName>
        <fullName evidence="10">Cell wall polymerase</fullName>
    </alternativeName>
    <alternativeName>
        <fullName evidence="9">Peptidoglycan polymerase</fullName>
    </alternativeName>
</protein>
<evidence type="ECO:0000313" key="19">
    <source>
        <dbReference type="Proteomes" id="UP000269226"/>
    </source>
</evidence>
<evidence type="ECO:0000313" key="18">
    <source>
        <dbReference type="EMBL" id="BBC60971.1"/>
    </source>
</evidence>
<comment type="catalytic activity">
    <reaction evidence="15">
        <text>[GlcNAc-(1-&gt;4)-Mur2Ac(oyl-L-Ala-gamma-D-Glu-L-Lys-D-Ala-D-Ala)](n)-di-trans,octa-cis-undecaprenyl diphosphate + beta-D-GlcNAc-(1-&gt;4)-Mur2Ac(oyl-L-Ala-gamma-D-Glu-L-Lys-D-Ala-D-Ala)-di-trans,octa-cis-undecaprenyl diphosphate = [GlcNAc-(1-&gt;4)-Mur2Ac(oyl-L-Ala-gamma-D-Glu-L-Lys-D-Ala-D-Ala)](n+1)-di-trans,octa-cis-undecaprenyl diphosphate + di-trans,octa-cis-undecaprenyl diphosphate + H(+)</text>
        <dbReference type="Rhea" id="RHEA:23708"/>
        <dbReference type="Rhea" id="RHEA-COMP:9602"/>
        <dbReference type="Rhea" id="RHEA-COMP:9603"/>
        <dbReference type="ChEBI" id="CHEBI:15378"/>
        <dbReference type="ChEBI" id="CHEBI:58405"/>
        <dbReference type="ChEBI" id="CHEBI:60033"/>
        <dbReference type="ChEBI" id="CHEBI:78435"/>
        <dbReference type="EC" id="2.4.99.28"/>
    </reaction>
</comment>
<accession>A0A2Z5Y2E2</accession>
<evidence type="ECO:0000256" key="11">
    <source>
        <dbReference type="ARBA" id="ARBA00038053"/>
    </source>
</evidence>
<evidence type="ECO:0000256" key="14">
    <source>
        <dbReference type="ARBA" id="ARBA00044770"/>
    </source>
</evidence>
<evidence type="ECO:0000256" key="4">
    <source>
        <dbReference type="ARBA" id="ARBA00022692"/>
    </source>
</evidence>
<dbReference type="Proteomes" id="UP000269226">
    <property type="component" value="Chromosome"/>
</dbReference>
<dbReference type="GO" id="GO:0051301">
    <property type="term" value="P:cell division"/>
    <property type="evidence" value="ECO:0007669"/>
    <property type="project" value="UniProtKB-KW"/>
</dbReference>
<dbReference type="OMA" id="MEPDFGA"/>
<evidence type="ECO:0000256" key="3">
    <source>
        <dbReference type="ARBA" id="ARBA00022679"/>
    </source>
</evidence>
<sequence length="391" mass="43306">MKKTIAKRFFIEWSLLLPYLALCIMGILMIYSASSYKLMVSGSDPLSKAFNQCISFAISLLLVFIVYHVNLDHMNNKKIATIFLSVTLLLLFVVIIAGRHAGGAQRWISIGFFKFQPSELVPLIIVYYLSVIFSERKFNEPISLRKTKKPLLFCLLLVAVVTLQPNVAGGIMILLVILALLLANGFTPGITAAILIGMIGFRQLSIWIVETTNLSWLPKKFGYLASRFQVMQNPFKDPTGKGFQTSNAYIAMYNGGWFGRGIGNSIQKKGYVPAADTDFIFAICMEELGLVGVLLMLALVFFMVLRLFQLGIKSRNLFHSNLLIGCGTILLLQIGVNVGSILGYIPMTGVTFPFISYGGSSLLILSLVIGLALNICGTEKRQRWEGRNTTK</sequence>
<dbReference type="Pfam" id="PF01098">
    <property type="entry name" value="FTSW_RODA_SPOVE"/>
    <property type="match status" value="1"/>
</dbReference>
<dbReference type="GO" id="GO:0008360">
    <property type="term" value="P:regulation of cell shape"/>
    <property type="evidence" value="ECO:0007669"/>
    <property type="project" value="UniProtKB-KW"/>
</dbReference>
<dbReference type="GO" id="GO:0032153">
    <property type="term" value="C:cell division site"/>
    <property type="evidence" value="ECO:0007669"/>
    <property type="project" value="TreeGrafter"/>
</dbReference>
<evidence type="ECO:0000256" key="15">
    <source>
        <dbReference type="ARBA" id="ARBA00049902"/>
    </source>
</evidence>
<feature type="transmembrane region" description="Helical" evidence="17">
    <location>
        <begin position="49"/>
        <end position="67"/>
    </location>
</feature>
<dbReference type="GO" id="GO:0015648">
    <property type="term" value="F:lipid-linked peptidoglycan transporter activity"/>
    <property type="evidence" value="ECO:0007669"/>
    <property type="project" value="TreeGrafter"/>
</dbReference>
<evidence type="ECO:0000256" key="13">
    <source>
        <dbReference type="ARBA" id="ARBA00041418"/>
    </source>
</evidence>
<comment type="similarity">
    <text evidence="11">Belongs to the SEDS family. FtsW subfamily.</text>
</comment>
<dbReference type="EMBL" id="AP018492">
    <property type="protein sequence ID" value="BBC60971.1"/>
    <property type="molecule type" value="Genomic_DNA"/>
</dbReference>
<dbReference type="RefSeq" id="WP_013773980.1">
    <property type="nucleotide sequence ID" value="NZ_AP018492.1"/>
</dbReference>
<gene>
    <name evidence="18" type="ORF">DAT561_0857</name>
</gene>
<feature type="transmembrane region" description="Helical" evidence="17">
    <location>
        <begin position="12"/>
        <end position="34"/>
    </location>
</feature>
<dbReference type="GO" id="GO:0008955">
    <property type="term" value="F:peptidoglycan glycosyltransferase activity"/>
    <property type="evidence" value="ECO:0007669"/>
    <property type="project" value="UniProtKB-EC"/>
</dbReference>
<keyword evidence="4 17" id="KW-0812">Transmembrane</keyword>
<reference evidence="18 19" key="1">
    <citation type="submission" date="2018-01" db="EMBL/GenBank/DDBJ databases">
        <title>Whole genome sequence of Melissococcus plutonius DAT561.</title>
        <authorList>
            <person name="Okumura K."/>
            <person name="Takamatsu D."/>
            <person name="Okura M."/>
        </authorList>
    </citation>
    <scope>NUCLEOTIDE SEQUENCE [LARGE SCALE GENOMIC DNA]</scope>
    <source>
        <strain evidence="18 19">DAT561</strain>
    </source>
</reference>
<evidence type="ECO:0000256" key="17">
    <source>
        <dbReference type="SAM" id="Phobius"/>
    </source>
</evidence>